<dbReference type="PROSITE" id="PS50975">
    <property type="entry name" value="ATP_GRASP"/>
    <property type="match status" value="1"/>
</dbReference>
<dbReference type="Pfam" id="PF19045">
    <property type="entry name" value="Ligase_CoA_2"/>
    <property type="match status" value="1"/>
</dbReference>
<dbReference type="AlphaFoldDB" id="A0A3P2ACE9"/>
<dbReference type="SUPFAM" id="SSF52210">
    <property type="entry name" value="Succinyl-CoA synthetase domains"/>
    <property type="match status" value="2"/>
</dbReference>
<dbReference type="InterPro" id="IPR011761">
    <property type="entry name" value="ATP-grasp"/>
</dbReference>
<dbReference type="Gene3D" id="3.40.50.261">
    <property type="entry name" value="Succinyl-CoA synthetase domains"/>
    <property type="match status" value="2"/>
</dbReference>
<dbReference type="InterPro" id="IPR036291">
    <property type="entry name" value="NAD(P)-bd_dom_sf"/>
</dbReference>
<dbReference type="GO" id="GO:0046872">
    <property type="term" value="F:metal ion binding"/>
    <property type="evidence" value="ECO:0007669"/>
    <property type="project" value="InterPro"/>
</dbReference>
<dbReference type="InterPro" id="IPR003781">
    <property type="entry name" value="CoA-bd"/>
</dbReference>
<keyword evidence="1" id="KW-0067">ATP-binding</keyword>
<dbReference type="Gene3D" id="3.40.50.720">
    <property type="entry name" value="NAD(P)-binding Rossmann-like Domain"/>
    <property type="match status" value="1"/>
</dbReference>
<dbReference type="Gene3D" id="3.30.470.20">
    <property type="entry name" value="ATP-grasp fold, B domain"/>
    <property type="match status" value="1"/>
</dbReference>
<dbReference type="PANTHER" id="PTHR42793:SF1">
    <property type="entry name" value="PEPTIDYL-LYSINE N-ACETYLTRANSFERASE PATZ"/>
    <property type="match status" value="1"/>
</dbReference>
<sequence length="689" mass="74337">MITNQLLNPGSIVVVGASNNAHKPGGAILRNLINGGYAGELRAVNPKEAEVQGVAAFADVKDIPDTDLAILAIPAPLCPDAVEVLAAEKQVRAFIILSAGFGEETREGALLENRILDTVNKYGASLIGPNCIGLMNTWHHSVFSQPIPQLHSQGVDLISSSGATAVFILESAVTKGLQFNSVWSVGNAKQIGVEDVLQYMDEHFNPETDSKIKLLYIESIGDPDRMLFHASSLIRKGCRIAAIKAGSSESGSRAASSHTGAIASSDSAVEALFRKAGVVRCYSREELTTVGCIFTLPELKGKNFAIITHAGGPGVMLTDALSKGGLNVPKLQGPVAEELKSKLYPGASVGNPIDILATGTPEHLRLCLDYCEEKFDEIDAVMAIFGTPGLVTMFEMYDVLHEKMQTCRKPIFPILPSINTAGAEVDAFLAKGHVNFADEVTLGTALSRIVNAPRPANNEIELFGVDVPRIRRIIDSIAEDSYIAPHLVQALLHSAGIPVVEEFVSDKKEEVLAFARRTGFPVVAKVVGPVHKSDVGGVVLNIKSEQHLALEFDRMMQIPEARSVMAQPMLKGTELFIGAKYEEKFGHVVLCGLGGIFVEVLKDVSSGLAPLSYEEAYSMIRSLRAYKIIKGTRGQKGLNEDKFAEIIVRLSTLLRFATEIKEMDINPLLATDKQVVAVDARIRVEKKRE</sequence>
<keyword evidence="1" id="KW-0547">Nucleotide-binding</keyword>
<dbReference type="SUPFAM" id="SSF56059">
    <property type="entry name" value="Glutathione synthetase ATP-binding domain-like"/>
    <property type="match status" value="1"/>
</dbReference>
<dbReference type="GO" id="GO:0005524">
    <property type="term" value="F:ATP binding"/>
    <property type="evidence" value="ECO:0007669"/>
    <property type="project" value="UniProtKB-UniRule"/>
</dbReference>
<evidence type="ECO:0000313" key="3">
    <source>
        <dbReference type="EMBL" id="RRD93229.1"/>
    </source>
</evidence>
<evidence type="ECO:0000313" key="4">
    <source>
        <dbReference type="Proteomes" id="UP000279562"/>
    </source>
</evidence>
<dbReference type="Pfam" id="PF13607">
    <property type="entry name" value="Succ_CoA_lig"/>
    <property type="match status" value="1"/>
</dbReference>
<dbReference type="PANTHER" id="PTHR42793">
    <property type="entry name" value="COA BINDING DOMAIN CONTAINING PROTEIN"/>
    <property type="match status" value="1"/>
</dbReference>
<dbReference type="SMART" id="SM00881">
    <property type="entry name" value="CoA_binding"/>
    <property type="match status" value="1"/>
</dbReference>
<comment type="caution">
    <text evidence="3">The sequence shown here is derived from an EMBL/GenBank/DDBJ whole genome shotgun (WGS) entry which is preliminary data.</text>
</comment>
<dbReference type="InterPro" id="IPR043938">
    <property type="entry name" value="Ligase_CoA_dom"/>
</dbReference>
<dbReference type="Proteomes" id="UP000279562">
    <property type="component" value="Unassembled WGS sequence"/>
</dbReference>
<dbReference type="EMBL" id="RQYF01000002">
    <property type="protein sequence ID" value="RRD93229.1"/>
    <property type="molecule type" value="Genomic_DNA"/>
</dbReference>
<dbReference type="InterPro" id="IPR032875">
    <property type="entry name" value="Succ_CoA_lig_flav_dom"/>
</dbReference>
<protein>
    <submittedName>
        <fullName evidence="3">CoA-binding protein</fullName>
    </submittedName>
</protein>
<organism evidence="3 4">
    <name type="scientific">Prevotella heparinolytica</name>
    <dbReference type="NCBI Taxonomy" id="28113"/>
    <lineage>
        <taxon>Bacteria</taxon>
        <taxon>Pseudomonadati</taxon>
        <taxon>Bacteroidota</taxon>
        <taxon>Bacteroidia</taxon>
        <taxon>Bacteroidales</taxon>
        <taxon>Bacteroidaceae</taxon>
        <taxon>Bacteroides</taxon>
    </lineage>
</organism>
<evidence type="ECO:0000259" key="2">
    <source>
        <dbReference type="PROSITE" id="PS50975"/>
    </source>
</evidence>
<dbReference type="Gene3D" id="3.30.1490.20">
    <property type="entry name" value="ATP-grasp fold, A domain"/>
    <property type="match status" value="1"/>
</dbReference>
<keyword evidence="4" id="KW-1185">Reference proteome</keyword>
<reference evidence="3 4" key="1">
    <citation type="submission" date="2018-11" db="EMBL/GenBank/DDBJ databases">
        <title>Genomes From Bacteria Associated with the Canine Oral Cavity: a Test Case for Automated Genome-Based Taxonomic Assignment.</title>
        <authorList>
            <person name="Coil D.A."/>
            <person name="Jospin G."/>
            <person name="Darling A.E."/>
            <person name="Wallis C."/>
            <person name="Davis I.J."/>
            <person name="Harris S."/>
            <person name="Eisen J.A."/>
            <person name="Holcombe L.J."/>
            <person name="O'Flynn C."/>
        </authorList>
    </citation>
    <scope>NUCLEOTIDE SEQUENCE [LARGE SCALE GENOMIC DNA]</scope>
    <source>
        <strain evidence="3 4">OH1047_COT-310</strain>
    </source>
</reference>
<dbReference type="Pfam" id="PF13380">
    <property type="entry name" value="CoA_binding_2"/>
    <property type="match status" value="1"/>
</dbReference>
<proteinExistence type="predicted"/>
<dbReference type="RefSeq" id="WP_125238149.1">
    <property type="nucleotide sequence ID" value="NZ_RQYF01000002.1"/>
</dbReference>
<dbReference type="GO" id="GO:0043758">
    <property type="term" value="F:acetate-CoA ligase (ADP-forming) activity"/>
    <property type="evidence" value="ECO:0007669"/>
    <property type="project" value="InterPro"/>
</dbReference>
<dbReference type="SUPFAM" id="SSF51735">
    <property type="entry name" value="NAD(P)-binding Rossmann-fold domains"/>
    <property type="match status" value="1"/>
</dbReference>
<dbReference type="Pfam" id="PF13549">
    <property type="entry name" value="ATP-grasp_5"/>
    <property type="match status" value="1"/>
</dbReference>
<dbReference type="InterPro" id="IPR016102">
    <property type="entry name" value="Succinyl-CoA_synth-like"/>
</dbReference>
<dbReference type="InterPro" id="IPR013815">
    <property type="entry name" value="ATP_grasp_subdomain_1"/>
</dbReference>
<accession>A0A3P2ACE9</accession>
<name>A0A3P2ACE9_9BACE</name>
<evidence type="ECO:0000256" key="1">
    <source>
        <dbReference type="PROSITE-ProRule" id="PRU00409"/>
    </source>
</evidence>
<feature type="domain" description="ATP-grasp" evidence="2">
    <location>
        <begin position="489"/>
        <end position="525"/>
    </location>
</feature>
<gene>
    <name evidence="3" type="ORF">EII33_01115</name>
</gene>